<evidence type="ECO:0000256" key="1">
    <source>
        <dbReference type="SAM" id="MobiDB-lite"/>
    </source>
</evidence>
<name>A0AAE0F0X7_9CHLO</name>
<dbReference type="SUPFAM" id="SSF47473">
    <property type="entry name" value="EF-hand"/>
    <property type="match status" value="1"/>
</dbReference>
<feature type="domain" description="EF-hand" evidence="2">
    <location>
        <begin position="69"/>
        <end position="104"/>
    </location>
</feature>
<keyword evidence="4" id="KW-1185">Reference proteome</keyword>
<sequence>MGCGASKAAAPKGPKTLTRRPSKANPSSLKTVFQMLDTDSDGGITLNELIKAMKNEEVSQKLKEEFSSDDLGDFKAVFNAMDLDGDERVSVEEFEDKAAIAFGKHGTPHQDVISNFRSGAGKYTYDKLDDTVPVKTSQ</sequence>
<gene>
    <name evidence="3" type="ORF">CYMTET_43021</name>
</gene>
<dbReference type="CDD" id="cd00051">
    <property type="entry name" value="EFh"/>
    <property type="match status" value="1"/>
</dbReference>
<reference evidence="3 4" key="1">
    <citation type="journal article" date="2015" name="Genome Biol. Evol.">
        <title>Comparative Genomics of a Bacterivorous Green Alga Reveals Evolutionary Causalities and Consequences of Phago-Mixotrophic Mode of Nutrition.</title>
        <authorList>
            <person name="Burns J.A."/>
            <person name="Paasch A."/>
            <person name="Narechania A."/>
            <person name="Kim E."/>
        </authorList>
    </citation>
    <scope>NUCLEOTIDE SEQUENCE [LARGE SCALE GENOMIC DNA]</scope>
    <source>
        <strain evidence="3 4">PLY_AMNH</strain>
    </source>
</reference>
<evidence type="ECO:0000313" key="3">
    <source>
        <dbReference type="EMBL" id="KAK3247479.1"/>
    </source>
</evidence>
<feature type="compositionally biased region" description="Low complexity" evidence="1">
    <location>
        <begin position="1"/>
        <end position="15"/>
    </location>
</feature>
<evidence type="ECO:0000313" key="4">
    <source>
        <dbReference type="Proteomes" id="UP001190700"/>
    </source>
</evidence>
<dbReference type="InterPro" id="IPR011992">
    <property type="entry name" value="EF-hand-dom_pair"/>
</dbReference>
<accession>A0AAE0F0X7</accession>
<dbReference type="InterPro" id="IPR002048">
    <property type="entry name" value="EF_hand_dom"/>
</dbReference>
<dbReference type="SMART" id="SM00054">
    <property type="entry name" value="EFh"/>
    <property type="match status" value="2"/>
</dbReference>
<dbReference type="EMBL" id="LGRX02028929">
    <property type="protein sequence ID" value="KAK3247479.1"/>
    <property type="molecule type" value="Genomic_DNA"/>
</dbReference>
<dbReference type="GO" id="GO:0005509">
    <property type="term" value="F:calcium ion binding"/>
    <property type="evidence" value="ECO:0007669"/>
    <property type="project" value="InterPro"/>
</dbReference>
<feature type="region of interest" description="Disordered" evidence="1">
    <location>
        <begin position="1"/>
        <end position="28"/>
    </location>
</feature>
<evidence type="ECO:0000259" key="2">
    <source>
        <dbReference type="PROSITE" id="PS50222"/>
    </source>
</evidence>
<dbReference type="Pfam" id="PF13499">
    <property type="entry name" value="EF-hand_7"/>
    <property type="match status" value="1"/>
</dbReference>
<protein>
    <recommendedName>
        <fullName evidence="2">EF-hand domain-containing protein</fullName>
    </recommendedName>
</protein>
<dbReference type="AlphaFoldDB" id="A0AAE0F0X7"/>
<dbReference type="PROSITE" id="PS50222">
    <property type="entry name" value="EF_HAND_2"/>
    <property type="match status" value="2"/>
</dbReference>
<dbReference type="Gene3D" id="1.10.238.10">
    <property type="entry name" value="EF-hand"/>
    <property type="match status" value="1"/>
</dbReference>
<feature type="domain" description="EF-hand" evidence="2">
    <location>
        <begin position="24"/>
        <end position="59"/>
    </location>
</feature>
<dbReference type="Proteomes" id="UP001190700">
    <property type="component" value="Unassembled WGS sequence"/>
</dbReference>
<organism evidence="3 4">
    <name type="scientific">Cymbomonas tetramitiformis</name>
    <dbReference type="NCBI Taxonomy" id="36881"/>
    <lineage>
        <taxon>Eukaryota</taxon>
        <taxon>Viridiplantae</taxon>
        <taxon>Chlorophyta</taxon>
        <taxon>Pyramimonadophyceae</taxon>
        <taxon>Pyramimonadales</taxon>
        <taxon>Pyramimonadaceae</taxon>
        <taxon>Cymbomonas</taxon>
    </lineage>
</organism>
<proteinExistence type="predicted"/>
<comment type="caution">
    <text evidence="3">The sequence shown here is derived from an EMBL/GenBank/DDBJ whole genome shotgun (WGS) entry which is preliminary data.</text>
</comment>